<feature type="region of interest" description="Disordered" evidence="1">
    <location>
        <begin position="105"/>
        <end position="143"/>
    </location>
</feature>
<evidence type="ECO:0000313" key="4">
    <source>
        <dbReference type="Proteomes" id="UP001476798"/>
    </source>
</evidence>
<evidence type="ECO:0000313" key="3">
    <source>
        <dbReference type="EMBL" id="MEQ2180953.1"/>
    </source>
</evidence>
<feature type="transmembrane region" description="Helical" evidence="2">
    <location>
        <begin position="30"/>
        <end position="47"/>
    </location>
</feature>
<sequence>MDFPGNVDERATNKEVLPQGCFCKADRSKGLMIVAVYLSLFVLFSCGRRELGRINAAEWRRFRRTSQTGRAVEQRRPQACPLSLCRLRMKREDFITNTGHASTPLVSLLPSHPNPPPHPFTPPRLPPGFPSTLPGSSTLQGMP</sequence>
<keyword evidence="2" id="KW-0812">Transmembrane</keyword>
<keyword evidence="4" id="KW-1185">Reference proteome</keyword>
<gene>
    <name evidence="3" type="ORF">GOODEAATRI_006552</name>
</gene>
<dbReference type="EMBL" id="JAHRIO010070280">
    <property type="protein sequence ID" value="MEQ2180953.1"/>
    <property type="molecule type" value="Genomic_DNA"/>
</dbReference>
<organism evidence="3 4">
    <name type="scientific">Goodea atripinnis</name>
    <dbReference type="NCBI Taxonomy" id="208336"/>
    <lineage>
        <taxon>Eukaryota</taxon>
        <taxon>Metazoa</taxon>
        <taxon>Chordata</taxon>
        <taxon>Craniata</taxon>
        <taxon>Vertebrata</taxon>
        <taxon>Euteleostomi</taxon>
        <taxon>Actinopterygii</taxon>
        <taxon>Neopterygii</taxon>
        <taxon>Teleostei</taxon>
        <taxon>Neoteleostei</taxon>
        <taxon>Acanthomorphata</taxon>
        <taxon>Ovalentaria</taxon>
        <taxon>Atherinomorphae</taxon>
        <taxon>Cyprinodontiformes</taxon>
        <taxon>Goodeidae</taxon>
        <taxon>Goodea</taxon>
    </lineage>
</organism>
<keyword evidence="2" id="KW-0472">Membrane</keyword>
<reference evidence="3 4" key="1">
    <citation type="submission" date="2021-06" db="EMBL/GenBank/DDBJ databases">
        <authorList>
            <person name="Palmer J.M."/>
        </authorList>
    </citation>
    <scope>NUCLEOTIDE SEQUENCE [LARGE SCALE GENOMIC DNA]</scope>
    <source>
        <strain evidence="3 4">GA_2019</strain>
        <tissue evidence="3">Muscle</tissue>
    </source>
</reference>
<name>A0ABV0PBX4_9TELE</name>
<evidence type="ECO:0000256" key="2">
    <source>
        <dbReference type="SAM" id="Phobius"/>
    </source>
</evidence>
<protein>
    <submittedName>
        <fullName evidence="3">Uncharacterized protein</fullName>
    </submittedName>
</protein>
<keyword evidence="2" id="KW-1133">Transmembrane helix</keyword>
<evidence type="ECO:0000256" key="1">
    <source>
        <dbReference type="SAM" id="MobiDB-lite"/>
    </source>
</evidence>
<feature type="compositionally biased region" description="Pro residues" evidence="1">
    <location>
        <begin position="112"/>
        <end position="129"/>
    </location>
</feature>
<accession>A0ABV0PBX4</accession>
<comment type="caution">
    <text evidence="3">The sequence shown here is derived from an EMBL/GenBank/DDBJ whole genome shotgun (WGS) entry which is preliminary data.</text>
</comment>
<dbReference type="Proteomes" id="UP001476798">
    <property type="component" value="Unassembled WGS sequence"/>
</dbReference>
<proteinExistence type="predicted"/>